<sequence>MSNPTLPDPEKGTEAGLYYELPPFIKSVKEGWHSSLQVAALVSTLFAGTAAQFLGTVKGATNGIENSAKTILLITSYGGIIFNYSATIGALCLSDRVASFPLQANFKRFDKLEIQPQLKQKPIGMVLSQVNAGKKTFIFFYVHCELNQAT</sequence>
<dbReference type="AlphaFoldDB" id="A0A4S8MT18"/>
<reference evidence="1 2" key="1">
    <citation type="journal article" date="2019" name="Nat. Ecol. Evol.">
        <title>Megaphylogeny resolves global patterns of mushroom evolution.</title>
        <authorList>
            <person name="Varga T."/>
            <person name="Krizsan K."/>
            <person name="Foldi C."/>
            <person name="Dima B."/>
            <person name="Sanchez-Garcia M."/>
            <person name="Sanchez-Ramirez S."/>
            <person name="Szollosi G.J."/>
            <person name="Szarkandi J.G."/>
            <person name="Papp V."/>
            <person name="Albert L."/>
            <person name="Andreopoulos W."/>
            <person name="Angelini C."/>
            <person name="Antonin V."/>
            <person name="Barry K.W."/>
            <person name="Bougher N.L."/>
            <person name="Buchanan P."/>
            <person name="Buyck B."/>
            <person name="Bense V."/>
            <person name="Catcheside P."/>
            <person name="Chovatia M."/>
            <person name="Cooper J."/>
            <person name="Damon W."/>
            <person name="Desjardin D."/>
            <person name="Finy P."/>
            <person name="Geml J."/>
            <person name="Haridas S."/>
            <person name="Hughes K."/>
            <person name="Justo A."/>
            <person name="Karasinski D."/>
            <person name="Kautmanova I."/>
            <person name="Kiss B."/>
            <person name="Kocsube S."/>
            <person name="Kotiranta H."/>
            <person name="LaButti K.M."/>
            <person name="Lechner B.E."/>
            <person name="Liimatainen K."/>
            <person name="Lipzen A."/>
            <person name="Lukacs Z."/>
            <person name="Mihaltcheva S."/>
            <person name="Morgado L.N."/>
            <person name="Niskanen T."/>
            <person name="Noordeloos M.E."/>
            <person name="Ohm R.A."/>
            <person name="Ortiz-Santana B."/>
            <person name="Ovrebo C."/>
            <person name="Racz N."/>
            <person name="Riley R."/>
            <person name="Savchenko A."/>
            <person name="Shiryaev A."/>
            <person name="Soop K."/>
            <person name="Spirin V."/>
            <person name="Szebenyi C."/>
            <person name="Tomsovsky M."/>
            <person name="Tulloss R.E."/>
            <person name="Uehling J."/>
            <person name="Grigoriev I.V."/>
            <person name="Vagvolgyi C."/>
            <person name="Papp T."/>
            <person name="Martin F.M."/>
            <person name="Miettinen O."/>
            <person name="Hibbett D.S."/>
            <person name="Nagy L.G."/>
        </authorList>
    </citation>
    <scope>NUCLEOTIDE SEQUENCE [LARGE SCALE GENOMIC DNA]</scope>
    <source>
        <strain evidence="1 2">CBS 962.96</strain>
    </source>
</reference>
<accession>A0A4S8MT18</accession>
<dbReference type="EMBL" id="ML179046">
    <property type="protein sequence ID" value="THV05809.1"/>
    <property type="molecule type" value="Genomic_DNA"/>
</dbReference>
<organism evidence="1 2">
    <name type="scientific">Dendrothele bispora (strain CBS 962.96)</name>
    <dbReference type="NCBI Taxonomy" id="1314807"/>
    <lineage>
        <taxon>Eukaryota</taxon>
        <taxon>Fungi</taxon>
        <taxon>Dikarya</taxon>
        <taxon>Basidiomycota</taxon>
        <taxon>Agaricomycotina</taxon>
        <taxon>Agaricomycetes</taxon>
        <taxon>Agaricomycetidae</taxon>
        <taxon>Agaricales</taxon>
        <taxon>Agaricales incertae sedis</taxon>
        <taxon>Dendrothele</taxon>
    </lineage>
</organism>
<evidence type="ECO:0000313" key="1">
    <source>
        <dbReference type="EMBL" id="THV05809.1"/>
    </source>
</evidence>
<protein>
    <submittedName>
        <fullName evidence="1">Uncharacterized protein</fullName>
    </submittedName>
</protein>
<evidence type="ECO:0000313" key="2">
    <source>
        <dbReference type="Proteomes" id="UP000297245"/>
    </source>
</evidence>
<gene>
    <name evidence="1" type="ORF">K435DRAFT_789841</name>
</gene>
<dbReference type="Proteomes" id="UP000297245">
    <property type="component" value="Unassembled WGS sequence"/>
</dbReference>
<dbReference type="OrthoDB" id="3225366at2759"/>
<name>A0A4S8MT18_DENBC</name>
<keyword evidence="2" id="KW-1185">Reference proteome</keyword>
<proteinExistence type="predicted"/>